<keyword evidence="1" id="KW-0175">Coiled coil</keyword>
<keyword evidence="3" id="KW-0812">Transmembrane</keyword>
<protein>
    <recommendedName>
        <fullName evidence="6">Conjugal transfer protein TraB</fullName>
    </recommendedName>
</protein>
<keyword evidence="5" id="KW-1185">Reference proteome</keyword>
<evidence type="ECO:0000313" key="5">
    <source>
        <dbReference type="Proteomes" id="UP000234420"/>
    </source>
</evidence>
<feature type="compositionally biased region" description="Low complexity" evidence="2">
    <location>
        <begin position="150"/>
        <end position="164"/>
    </location>
</feature>
<sequence>MADFSKLKYNLVEAWKEPKKRKGIIAVVIMGSVIFGVMATDDSSTQKSAQEYHNLEKGKKVQANFFSQSGANTIEKGHMDEIYGLMENQIKDRETAIDHRENEMHQLEDRLSKQIEDLRFSQTALKRDMAIQKKSDATNNHTTYGGGLLQNQPQTQVQPQPVVNGKQQSQPSQQLRPMQQVAQQQLQPRKPVVDHRRVGIRTITSSSDEFVDYNGKTTNLTAAATSKDGATTRTIDGKKPEKKTSQPIYQQESEKVEPTQIILPAGTMISGILTTGMDVPTGSSTKHDPLPSILRINKDALLPNNFRADINDCVLVTSAIGDLSSSRAYLRAEALSCVTSDGVAVETSLNAFSVGPDGRNGIKGRLVSKNGEAALKSMWAGFLSGMSGLAGQTDIKMGDNKTGAFATFTDASAMGTVAGGAALKGASSAMDRLAKYYIEIVEEMRPYIEINPGIEIDFIIQRGATLKLGKA</sequence>
<dbReference type="GeneID" id="69965932"/>
<dbReference type="Pfam" id="PF03743">
    <property type="entry name" value="TrbI"/>
    <property type="match status" value="1"/>
</dbReference>
<dbReference type="CDD" id="cd16430">
    <property type="entry name" value="TraB"/>
    <property type="match status" value="1"/>
</dbReference>
<feature type="region of interest" description="Disordered" evidence="2">
    <location>
        <begin position="134"/>
        <end position="175"/>
    </location>
</feature>
<feature type="transmembrane region" description="Helical" evidence="3">
    <location>
        <begin position="23"/>
        <end position="40"/>
    </location>
</feature>
<feature type="compositionally biased region" description="Basic and acidic residues" evidence="2">
    <location>
        <begin position="235"/>
        <end position="244"/>
    </location>
</feature>
<keyword evidence="3" id="KW-0472">Membrane</keyword>
<evidence type="ECO:0000256" key="2">
    <source>
        <dbReference type="SAM" id="MobiDB-lite"/>
    </source>
</evidence>
<name>A0A2N4UW93_9GAMM</name>
<keyword evidence="3" id="KW-1133">Transmembrane helix</keyword>
<evidence type="ECO:0000256" key="1">
    <source>
        <dbReference type="SAM" id="Coils"/>
    </source>
</evidence>
<evidence type="ECO:0000256" key="3">
    <source>
        <dbReference type="SAM" id="Phobius"/>
    </source>
</evidence>
<accession>A0A2N4UW93</accession>
<reference evidence="4 5" key="1">
    <citation type="journal article" date="2018" name="Syst. Appl. Microbiol.">
        <title>Photobacterium carnosum sp. nov., isolated from spoiled modified atmosphere packaged poultry meat.</title>
        <authorList>
            <person name="Hilgarth M."/>
            <person name="Fuertes S."/>
            <person name="Ehrmann M."/>
            <person name="Vogel R.F."/>
        </authorList>
    </citation>
    <scope>NUCLEOTIDE SEQUENCE [LARGE SCALE GENOMIC DNA]</scope>
    <source>
        <strain evidence="4 5">TMW 2.2021</strain>
    </source>
</reference>
<feature type="coiled-coil region" evidence="1">
    <location>
        <begin position="90"/>
        <end position="117"/>
    </location>
</feature>
<dbReference type="InterPro" id="IPR005498">
    <property type="entry name" value="T4SS_VirB10/TraB/TrbI"/>
</dbReference>
<comment type="caution">
    <text evidence="4">The sequence shown here is derived from an EMBL/GenBank/DDBJ whole genome shotgun (WGS) entry which is preliminary data.</text>
</comment>
<dbReference type="EMBL" id="NPIB01000002">
    <property type="protein sequence ID" value="PLC59292.1"/>
    <property type="molecule type" value="Genomic_DNA"/>
</dbReference>
<evidence type="ECO:0000313" key="4">
    <source>
        <dbReference type="EMBL" id="PLC59292.1"/>
    </source>
</evidence>
<dbReference type="RefSeq" id="WP_101767494.1">
    <property type="nucleotide sequence ID" value="NZ_BPPU01000003.1"/>
</dbReference>
<proteinExistence type="predicted"/>
<dbReference type="Proteomes" id="UP000234420">
    <property type="component" value="Unassembled WGS sequence"/>
</dbReference>
<gene>
    <name evidence="4" type="ORF">CIK00_03215</name>
</gene>
<dbReference type="AlphaFoldDB" id="A0A2N4UW93"/>
<feature type="region of interest" description="Disordered" evidence="2">
    <location>
        <begin position="227"/>
        <end position="256"/>
    </location>
</feature>
<evidence type="ECO:0008006" key="6">
    <source>
        <dbReference type="Google" id="ProtNLM"/>
    </source>
</evidence>
<organism evidence="4 5">
    <name type="scientific">Photobacterium carnosum</name>
    <dbReference type="NCBI Taxonomy" id="2023717"/>
    <lineage>
        <taxon>Bacteria</taxon>
        <taxon>Pseudomonadati</taxon>
        <taxon>Pseudomonadota</taxon>
        <taxon>Gammaproteobacteria</taxon>
        <taxon>Vibrionales</taxon>
        <taxon>Vibrionaceae</taxon>
        <taxon>Photobacterium</taxon>
    </lineage>
</organism>